<evidence type="ECO:0000313" key="2">
    <source>
        <dbReference type="EMBL" id="KUJ08785.1"/>
    </source>
</evidence>
<feature type="domain" description="2EXR" evidence="1">
    <location>
        <begin position="6"/>
        <end position="104"/>
    </location>
</feature>
<dbReference type="GeneID" id="28825897"/>
<evidence type="ECO:0000313" key="3">
    <source>
        <dbReference type="Proteomes" id="UP000070700"/>
    </source>
</evidence>
<dbReference type="Proteomes" id="UP000070700">
    <property type="component" value="Unassembled WGS sequence"/>
</dbReference>
<gene>
    <name evidence="2" type="ORF">LY89DRAFT_690788</name>
</gene>
<dbReference type="InterPro" id="IPR045518">
    <property type="entry name" value="2EXR"/>
</dbReference>
<organism evidence="2 3">
    <name type="scientific">Mollisia scopiformis</name>
    <name type="common">Conifer needle endophyte fungus</name>
    <name type="synonym">Phialocephala scopiformis</name>
    <dbReference type="NCBI Taxonomy" id="149040"/>
    <lineage>
        <taxon>Eukaryota</taxon>
        <taxon>Fungi</taxon>
        <taxon>Dikarya</taxon>
        <taxon>Ascomycota</taxon>
        <taxon>Pezizomycotina</taxon>
        <taxon>Leotiomycetes</taxon>
        <taxon>Helotiales</taxon>
        <taxon>Mollisiaceae</taxon>
        <taxon>Mollisia</taxon>
    </lineage>
</organism>
<evidence type="ECO:0000259" key="1">
    <source>
        <dbReference type="Pfam" id="PF20150"/>
    </source>
</evidence>
<dbReference type="EMBL" id="KQ947434">
    <property type="protein sequence ID" value="KUJ08785.1"/>
    <property type="molecule type" value="Genomic_DNA"/>
</dbReference>
<dbReference type="KEGG" id="psco:LY89DRAFT_690788"/>
<dbReference type="AlphaFoldDB" id="A0A132B8Q9"/>
<sequence length="218" mass="25574">MTSSSFNQFALLPWELRHQVWEGLLPANDDPLLRALTRAIASHILDFPRDKTFYPVHQPSNGANHEDIFALIKNCGSASPYAALGGCAESRAVAFKHLRPLLENSKELKYWLTKRHSYYSPKMVQDRKTQSLFYECKGITDKGKSRDKPPVVKIRQSMFYQCKDIREEWKEGYRLNHLIFWGKAEDEKPREKQAWEMVDYKELDEERNEDLDEEEDFG</sequence>
<feature type="non-terminal residue" evidence="2">
    <location>
        <position position="218"/>
    </location>
</feature>
<reference evidence="2 3" key="1">
    <citation type="submission" date="2015-10" db="EMBL/GenBank/DDBJ databases">
        <title>Full genome of DAOMC 229536 Phialocephala scopiformis, a fungal endophyte of spruce producing the potent anti-insectan compound rugulosin.</title>
        <authorList>
            <consortium name="DOE Joint Genome Institute"/>
            <person name="Walker A.K."/>
            <person name="Frasz S.L."/>
            <person name="Seifert K.A."/>
            <person name="Miller J.D."/>
            <person name="Mondo S.J."/>
            <person name="Labutti K."/>
            <person name="Lipzen A."/>
            <person name="Dockter R."/>
            <person name="Kennedy M."/>
            <person name="Grigoriev I.V."/>
            <person name="Spatafora J.W."/>
        </authorList>
    </citation>
    <scope>NUCLEOTIDE SEQUENCE [LARGE SCALE GENOMIC DNA]</scope>
    <source>
        <strain evidence="2 3">CBS 120377</strain>
    </source>
</reference>
<keyword evidence="3" id="KW-1185">Reference proteome</keyword>
<accession>A0A132B8Q9</accession>
<dbReference type="InParanoid" id="A0A132B8Q9"/>
<name>A0A132B8Q9_MOLSC</name>
<dbReference type="OrthoDB" id="3549309at2759"/>
<proteinExistence type="predicted"/>
<dbReference type="Pfam" id="PF20150">
    <property type="entry name" value="2EXR"/>
    <property type="match status" value="1"/>
</dbReference>
<protein>
    <recommendedName>
        <fullName evidence="1">2EXR domain-containing protein</fullName>
    </recommendedName>
</protein>
<dbReference type="RefSeq" id="XP_018063140.1">
    <property type="nucleotide sequence ID" value="XM_018216171.1"/>
</dbReference>